<dbReference type="GO" id="GO:0004930">
    <property type="term" value="F:G protein-coupled receptor activity"/>
    <property type="evidence" value="ECO:0007669"/>
    <property type="project" value="InterPro"/>
</dbReference>
<evidence type="ECO:0000256" key="6">
    <source>
        <dbReference type="SAM" id="Phobius"/>
    </source>
</evidence>
<dbReference type="InterPro" id="IPR017981">
    <property type="entry name" value="GPCR_2-like_7TM"/>
</dbReference>
<feature type="compositionally biased region" description="Acidic residues" evidence="5">
    <location>
        <begin position="827"/>
        <end position="847"/>
    </location>
</feature>
<dbReference type="EnsemblMetazoa" id="CLYHEMT012450.1">
    <property type="protein sequence ID" value="CLYHEMP012450.1"/>
    <property type="gene ID" value="CLYHEMG012450"/>
</dbReference>
<feature type="transmembrane region" description="Helical" evidence="6">
    <location>
        <begin position="474"/>
        <end position="492"/>
    </location>
</feature>
<comment type="subcellular location">
    <subcellularLocation>
        <location evidence="1">Membrane</location>
        <topology evidence="1">Multi-pass membrane protein</topology>
    </subcellularLocation>
</comment>
<keyword evidence="3 6" id="KW-1133">Transmembrane helix</keyword>
<dbReference type="SUPFAM" id="SSF49854">
    <property type="entry name" value="Spermadhesin, CUB domain"/>
    <property type="match status" value="1"/>
</dbReference>
<dbReference type="GO" id="GO:0005886">
    <property type="term" value="C:plasma membrane"/>
    <property type="evidence" value="ECO:0007669"/>
    <property type="project" value="TreeGrafter"/>
</dbReference>
<organism evidence="9 10">
    <name type="scientific">Clytia hemisphaerica</name>
    <dbReference type="NCBI Taxonomy" id="252671"/>
    <lineage>
        <taxon>Eukaryota</taxon>
        <taxon>Metazoa</taxon>
        <taxon>Cnidaria</taxon>
        <taxon>Hydrozoa</taxon>
        <taxon>Hydroidolina</taxon>
        <taxon>Leptothecata</taxon>
        <taxon>Obeliida</taxon>
        <taxon>Clytiidae</taxon>
        <taxon>Clytia</taxon>
    </lineage>
</organism>
<evidence type="ECO:0000313" key="9">
    <source>
        <dbReference type="EnsemblMetazoa" id="CLYHEMP012450.1"/>
    </source>
</evidence>
<evidence type="ECO:0000256" key="4">
    <source>
        <dbReference type="ARBA" id="ARBA00023136"/>
    </source>
</evidence>
<feature type="transmembrane region" description="Helical" evidence="6">
    <location>
        <begin position="621"/>
        <end position="642"/>
    </location>
</feature>
<protein>
    <recommendedName>
        <fullName evidence="8">G-protein coupled receptors family 2 profile 2 domain-containing protein</fullName>
    </recommendedName>
</protein>
<dbReference type="GO" id="GO:0007166">
    <property type="term" value="P:cell surface receptor signaling pathway"/>
    <property type="evidence" value="ECO:0007669"/>
    <property type="project" value="InterPro"/>
</dbReference>
<name>A0A7M5VH27_9CNID</name>
<dbReference type="Proteomes" id="UP000594262">
    <property type="component" value="Unplaced"/>
</dbReference>
<dbReference type="InterPro" id="IPR000832">
    <property type="entry name" value="GPCR_2_secretin-like"/>
</dbReference>
<dbReference type="InterPro" id="IPR046338">
    <property type="entry name" value="GAIN_dom_sf"/>
</dbReference>
<keyword evidence="7" id="KW-0732">Signal</keyword>
<accession>A0A7M5VH27</accession>
<keyword evidence="4 6" id="KW-0472">Membrane</keyword>
<feature type="transmembrane region" description="Helical" evidence="6">
    <location>
        <begin position="591"/>
        <end position="615"/>
    </location>
</feature>
<dbReference type="Gene3D" id="2.60.120.290">
    <property type="entry name" value="Spermadhesin, CUB domain"/>
    <property type="match status" value="1"/>
</dbReference>
<reference evidence="9" key="1">
    <citation type="submission" date="2021-01" db="UniProtKB">
        <authorList>
            <consortium name="EnsemblMetazoa"/>
        </authorList>
    </citation>
    <scope>IDENTIFICATION</scope>
</reference>
<keyword evidence="10" id="KW-1185">Reference proteome</keyword>
<evidence type="ECO:0000256" key="1">
    <source>
        <dbReference type="ARBA" id="ARBA00004141"/>
    </source>
</evidence>
<evidence type="ECO:0000256" key="5">
    <source>
        <dbReference type="SAM" id="MobiDB-lite"/>
    </source>
</evidence>
<dbReference type="PROSITE" id="PS50261">
    <property type="entry name" value="G_PROTEIN_RECEP_F2_4"/>
    <property type="match status" value="1"/>
</dbReference>
<proteinExistence type="predicted"/>
<feature type="transmembrane region" description="Helical" evidence="6">
    <location>
        <begin position="413"/>
        <end position="431"/>
    </location>
</feature>
<feature type="domain" description="G-protein coupled receptors family 2 profile 2" evidence="8">
    <location>
        <begin position="408"/>
        <end position="546"/>
    </location>
</feature>
<sequence length="847" mass="97091">MIIIYRYYLFMLVQVGIARLEIISPNTVRNDVTDETYNSVLLNPMVQELVDYVAGVRDRSYDYIPDDVGLVQSIMSAQMTMFQLASYYAQFYSETSITRYEGGLAIEFETHRCDKVHDAKFPRSRTNTIPWTFYRDSAYVRINCGLQTSSNSRKRRTVEAVESTKKKYSRQRRAYVKQLTPNESMFHNGKDSSAPELTRTCGSRMVSVKTTSYYLTVVFRADDTVGGTGFKMNWTLSQGLEKHPGYVLTSVIAVDQVGDLSSDTFDFDTLEIGQEHDDHFISDYKLKLTDPSTCPLENDDTLCYFDSTPSLISKIIAVDMEPALQLPQDAVEVVFEHVFEVDKYPELYESPKYCLVWDPSTPNTEYGSWTRKSGRLHDTNIERTICRYSKSGIFALGAAVPPPQVPPLFRFTISWYCGLLFTCVWVILTLVKTNSTKMNVPDWLNTNQLCGLLVFCCIVLSGMHLELDPIPCSMLSFALYYFGLSVFVWHLLKAAQFTGTFDKFFRAERNIYTFYFFLGWGIPFFIAGMAGGAEFYPREKKQSCWLAMKGGSIIGETAPAYFLVVFIFYLYRKGLKRAKMQEDLYNYPKMFGRAVVDATTLVLFCLTWVFGLFCILHEADFAPQFFFCVFLSCTTIMLCLTAKQNRRSFLRDYDYEDQDNGKDKYEKHRKFIEEQSDIEDDAVYEERLSKKYFYKWHYQGASEKLELILLIPELAEATVRKNRDKFDITIPVDENTLNDEYAKDDTVNYDDAEDEDYEYEGGDDEAEDDEVAAEGREEGEDEDDDEFFDDIGEEDEDEDEENVEGKKNRKKSRVKSSVSGTSGGGGEEPEGGGEAEGGETNEAFEDD</sequence>
<dbReference type="PANTHER" id="PTHR12011:SF347">
    <property type="entry name" value="FI21270P1-RELATED"/>
    <property type="match status" value="1"/>
</dbReference>
<dbReference type="Gene3D" id="1.20.1070.10">
    <property type="entry name" value="Rhodopsin 7-helix transmembrane proteins"/>
    <property type="match status" value="1"/>
</dbReference>
<feature type="transmembrane region" description="Helical" evidence="6">
    <location>
        <begin position="512"/>
        <end position="533"/>
    </location>
</feature>
<evidence type="ECO:0000256" key="2">
    <source>
        <dbReference type="ARBA" id="ARBA00022692"/>
    </source>
</evidence>
<dbReference type="OrthoDB" id="9991628at2759"/>
<dbReference type="Gene3D" id="2.60.220.50">
    <property type="match status" value="1"/>
</dbReference>
<feature type="transmembrane region" description="Helical" evidence="6">
    <location>
        <begin position="443"/>
        <end position="462"/>
    </location>
</feature>
<evidence type="ECO:0000256" key="7">
    <source>
        <dbReference type="SAM" id="SignalP"/>
    </source>
</evidence>
<dbReference type="GeneID" id="136807580"/>
<feature type="signal peptide" evidence="7">
    <location>
        <begin position="1"/>
        <end position="18"/>
    </location>
</feature>
<dbReference type="PANTHER" id="PTHR12011">
    <property type="entry name" value="ADHESION G-PROTEIN COUPLED RECEPTOR"/>
    <property type="match status" value="1"/>
</dbReference>
<dbReference type="RefSeq" id="XP_066920266.1">
    <property type="nucleotide sequence ID" value="XM_067064165.1"/>
</dbReference>
<dbReference type="Pfam" id="PF00002">
    <property type="entry name" value="7tm_2"/>
    <property type="match status" value="1"/>
</dbReference>
<dbReference type="InterPro" id="IPR035914">
    <property type="entry name" value="Sperma_CUB_dom_sf"/>
</dbReference>
<evidence type="ECO:0000259" key="8">
    <source>
        <dbReference type="PROSITE" id="PS50261"/>
    </source>
</evidence>
<feature type="compositionally biased region" description="Acidic residues" evidence="5">
    <location>
        <begin position="747"/>
        <end position="802"/>
    </location>
</feature>
<feature type="chain" id="PRO_5029642799" description="G-protein coupled receptors family 2 profile 2 domain-containing protein" evidence="7">
    <location>
        <begin position="19"/>
        <end position="847"/>
    </location>
</feature>
<feature type="region of interest" description="Disordered" evidence="5">
    <location>
        <begin position="745"/>
        <end position="847"/>
    </location>
</feature>
<dbReference type="AlphaFoldDB" id="A0A7M5VH27"/>
<evidence type="ECO:0000256" key="3">
    <source>
        <dbReference type="ARBA" id="ARBA00022989"/>
    </source>
</evidence>
<evidence type="ECO:0000313" key="10">
    <source>
        <dbReference type="Proteomes" id="UP000594262"/>
    </source>
</evidence>
<feature type="transmembrane region" description="Helical" evidence="6">
    <location>
        <begin position="553"/>
        <end position="571"/>
    </location>
</feature>
<keyword evidence="2 6" id="KW-0812">Transmembrane</keyword>